<dbReference type="InterPro" id="IPR042184">
    <property type="entry name" value="YqeY/Aim41_N"/>
</dbReference>
<dbReference type="GO" id="GO:0016884">
    <property type="term" value="F:carbon-nitrogen ligase activity, with glutamine as amido-N-donor"/>
    <property type="evidence" value="ECO:0007669"/>
    <property type="project" value="InterPro"/>
</dbReference>
<evidence type="ECO:0008006" key="3">
    <source>
        <dbReference type="Google" id="ProtNLM"/>
    </source>
</evidence>
<dbReference type="SUPFAM" id="SSF89095">
    <property type="entry name" value="GatB/YqeY motif"/>
    <property type="match status" value="1"/>
</dbReference>
<dbReference type="KEGG" id="gba:J421_3464"/>
<sequence length="149" mass="16275">MAALLDRLQGDLTAARKAQDKSLTLVLGTTIAEARNREIELRRELVDDDVVDVVRKAIKRRREAVEMYDKAGRADLAEKERAEGTMLERYLPAQVDDAELRAAVRAAIQGGATNIGAVMGKVMPQFKGRAEGGTINAIAREELARQSTG</sequence>
<dbReference type="eggNOG" id="COG1610">
    <property type="taxonomic scope" value="Bacteria"/>
</dbReference>
<protein>
    <recommendedName>
        <fullName evidence="3">GatB/YqeY domain-containing protein</fullName>
    </recommendedName>
</protein>
<dbReference type="InterPro" id="IPR003789">
    <property type="entry name" value="Asn/Gln_tRNA_amidoTrase-B-like"/>
</dbReference>
<proteinExistence type="predicted"/>
<reference evidence="1 2" key="1">
    <citation type="journal article" date="2014" name="Genome Announc.">
        <title>Genome Sequence and Methylome of Soil Bacterium Gemmatirosa kalamazoonensis KBS708T, a Member of the Rarely Cultivated Gemmatimonadetes Phylum.</title>
        <authorList>
            <person name="Debruyn J.M."/>
            <person name="Radosevich M."/>
            <person name="Wommack K.E."/>
            <person name="Polson S.W."/>
            <person name="Hauser L.J."/>
            <person name="Fawaz M.N."/>
            <person name="Korlach J."/>
            <person name="Tsai Y.C."/>
        </authorList>
    </citation>
    <scope>NUCLEOTIDE SEQUENCE [LARGE SCALE GENOMIC DNA]</scope>
    <source>
        <strain evidence="1 2">KBS708</strain>
    </source>
</reference>
<dbReference type="AlphaFoldDB" id="W0RJP4"/>
<dbReference type="InterPro" id="IPR023168">
    <property type="entry name" value="GatB_Yqey_C_2"/>
</dbReference>
<accession>W0RJP4</accession>
<gene>
    <name evidence="1" type="ORF">J421_3464</name>
</gene>
<dbReference type="Proteomes" id="UP000019151">
    <property type="component" value="Chromosome"/>
</dbReference>
<dbReference type="EMBL" id="CP007128">
    <property type="protein sequence ID" value="AHG91001.1"/>
    <property type="molecule type" value="Genomic_DNA"/>
</dbReference>
<dbReference type="PANTHER" id="PTHR28055">
    <property type="entry name" value="ALTERED INHERITANCE OF MITOCHONDRIA PROTEIN 41, MITOCHONDRIAL"/>
    <property type="match status" value="1"/>
</dbReference>
<evidence type="ECO:0000313" key="2">
    <source>
        <dbReference type="Proteomes" id="UP000019151"/>
    </source>
</evidence>
<dbReference type="HOGENOM" id="CLU_079430_2_1_0"/>
<dbReference type="InterPro" id="IPR019004">
    <property type="entry name" value="YqeY/Aim41"/>
</dbReference>
<evidence type="ECO:0000313" key="1">
    <source>
        <dbReference type="EMBL" id="AHG91001.1"/>
    </source>
</evidence>
<dbReference type="Gene3D" id="1.10.1510.10">
    <property type="entry name" value="Uncharacterised protein YqeY/AIM41 PF09424, N-terminal domain"/>
    <property type="match status" value="1"/>
</dbReference>
<dbReference type="PANTHER" id="PTHR28055:SF1">
    <property type="entry name" value="ALTERED INHERITANCE OF MITOCHONDRIA PROTEIN 41, MITOCHONDRIAL"/>
    <property type="match status" value="1"/>
</dbReference>
<dbReference type="OrthoDB" id="9794041at2"/>
<organism evidence="1 2">
    <name type="scientific">Gemmatirosa kalamazoonensis</name>
    <dbReference type="NCBI Taxonomy" id="861299"/>
    <lineage>
        <taxon>Bacteria</taxon>
        <taxon>Pseudomonadati</taxon>
        <taxon>Gemmatimonadota</taxon>
        <taxon>Gemmatimonadia</taxon>
        <taxon>Gemmatimonadales</taxon>
        <taxon>Gemmatimonadaceae</taxon>
        <taxon>Gemmatirosa</taxon>
    </lineage>
</organism>
<name>W0RJP4_9BACT</name>
<dbReference type="STRING" id="861299.J421_3464"/>
<dbReference type="Pfam" id="PF09424">
    <property type="entry name" value="YqeY"/>
    <property type="match status" value="1"/>
</dbReference>
<dbReference type="InParanoid" id="W0RJP4"/>
<keyword evidence="2" id="KW-1185">Reference proteome</keyword>
<dbReference type="Gene3D" id="1.10.10.410">
    <property type="match status" value="1"/>
</dbReference>
<dbReference type="FunCoup" id="W0RJP4">
    <property type="interactions" value="329"/>
</dbReference>
<dbReference type="RefSeq" id="WP_025412460.1">
    <property type="nucleotide sequence ID" value="NZ_CP007128.1"/>
</dbReference>